<dbReference type="GO" id="GO:0006310">
    <property type="term" value="P:DNA recombination"/>
    <property type="evidence" value="ECO:0007669"/>
    <property type="project" value="UniProtKB-KW"/>
</dbReference>
<dbReference type="HOGENOM" id="CLU_048975_1_0_0"/>
<dbReference type="InterPro" id="IPR009187">
    <property type="entry name" value="Prok_Ku"/>
</dbReference>
<name>W0RVB1_9BACT</name>
<dbReference type="GO" id="GO:0006303">
    <property type="term" value="P:double-strand break repair via nonhomologous end joining"/>
    <property type="evidence" value="ECO:0007669"/>
    <property type="project" value="UniProtKB-UniRule"/>
</dbReference>
<keyword evidence="2" id="KW-0227">DNA damage</keyword>
<dbReference type="InParanoid" id="W0RVB1"/>
<protein>
    <recommendedName>
        <fullName evidence="2">Non-homologous end joining protein Ku</fullName>
    </recommendedName>
</protein>
<dbReference type="HAMAP" id="MF_01875">
    <property type="entry name" value="Prokaryotic_Ku"/>
    <property type="match status" value="1"/>
</dbReference>
<dbReference type="eggNOG" id="COG1273">
    <property type="taxonomic scope" value="Bacteria"/>
</dbReference>
<dbReference type="Pfam" id="PF02735">
    <property type="entry name" value="Ku"/>
    <property type="match status" value="1"/>
</dbReference>
<dbReference type="PANTHER" id="PTHR41251">
    <property type="entry name" value="NON-HOMOLOGOUS END JOINING PROTEIN KU"/>
    <property type="match status" value="1"/>
</dbReference>
<dbReference type="InterPro" id="IPR006164">
    <property type="entry name" value="DNA_bd_Ku70/Ku80"/>
</dbReference>
<dbReference type="SMART" id="SM00559">
    <property type="entry name" value="Ku78"/>
    <property type="match status" value="1"/>
</dbReference>
<evidence type="ECO:0000259" key="3">
    <source>
        <dbReference type="SMART" id="SM00559"/>
    </source>
</evidence>
<organism evidence="4 5">
    <name type="scientific">Gemmatirosa kalamazoonensis</name>
    <dbReference type="NCBI Taxonomy" id="861299"/>
    <lineage>
        <taxon>Bacteria</taxon>
        <taxon>Pseudomonadati</taxon>
        <taxon>Gemmatimonadota</taxon>
        <taxon>Gemmatimonadia</taxon>
        <taxon>Gemmatimonadales</taxon>
        <taxon>Gemmatimonadaceae</taxon>
        <taxon>Gemmatirosa</taxon>
    </lineage>
</organism>
<keyword evidence="1 2" id="KW-0238">DNA-binding</keyword>
<keyword evidence="4" id="KW-0614">Plasmid</keyword>
<keyword evidence="5" id="KW-1185">Reference proteome</keyword>
<dbReference type="PANTHER" id="PTHR41251:SF1">
    <property type="entry name" value="NON-HOMOLOGOUS END JOINING PROTEIN KU"/>
    <property type="match status" value="1"/>
</dbReference>
<evidence type="ECO:0000313" key="5">
    <source>
        <dbReference type="Proteomes" id="UP000019151"/>
    </source>
</evidence>
<gene>
    <name evidence="2" type="primary">ku</name>
    <name evidence="4" type="ORF">J421_5988</name>
</gene>
<evidence type="ECO:0000313" key="4">
    <source>
        <dbReference type="EMBL" id="AHG93523.1"/>
    </source>
</evidence>
<feature type="domain" description="Ku" evidence="3">
    <location>
        <begin position="56"/>
        <end position="184"/>
    </location>
</feature>
<dbReference type="EMBL" id="CP007130">
    <property type="protein sequence ID" value="AHG93523.1"/>
    <property type="molecule type" value="Genomic_DNA"/>
</dbReference>
<sequence>MPARAIGTATISFGLVSVPVNLYSSSESRTSVSFNMLHKNCGSRLKQQYVCPKDNNEVVGRDQTVKGYEFAKEQYVVFTTEELKAIEEKATGAIDVVEFVPLAQVDREYLEKVYYLGPDKGGERAYRLLAAALHDTGRAALGQYAARGQQHLVLLRPLNGVLVMEQLHYADEVRSITEVPIPDGEVKAQELALAKMLIAQGSNDAFEPQKYKDTVRERVMDAIQRKIEGQDITSDVTPDGGGKIIDLMEALKASLAAPGEMKSQELRAS</sequence>
<dbReference type="OrthoDB" id="9795084at2"/>
<evidence type="ECO:0000256" key="2">
    <source>
        <dbReference type="HAMAP-Rule" id="MF_01875"/>
    </source>
</evidence>
<evidence type="ECO:0000256" key="1">
    <source>
        <dbReference type="ARBA" id="ARBA00023125"/>
    </source>
</evidence>
<comment type="similarity">
    <text evidence="2">Belongs to the prokaryotic Ku family.</text>
</comment>
<dbReference type="Proteomes" id="UP000019151">
    <property type="component" value="Plasmid 2"/>
</dbReference>
<dbReference type="GO" id="GO:0003690">
    <property type="term" value="F:double-stranded DNA binding"/>
    <property type="evidence" value="ECO:0007669"/>
    <property type="project" value="UniProtKB-UniRule"/>
</dbReference>
<dbReference type="SUPFAM" id="SSF100939">
    <property type="entry name" value="SPOC domain-like"/>
    <property type="match status" value="1"/>
</dbReference>
<dbReference type="AlphaFoldDB" id="W0RVB1"/>
<dbReference type="InterPro" id="IPR016194">
    <property type="entry name" value="SPOC-like_C_dom_sf"/>
</dbReference>
<dbReference type="PATRIC" id="fig|861299.3.peg.6041"/>
<keyword evidence="2" id="KW-0234">DNA repair</keyword>
<dbReference type="PIRSF" id="PIRSF006493">
    <property type="entry name" value="Prok_Ku"/>
    <property type="match status" value="1"/>
</dbReference>
<proteinExistence type="inferred from homology"/>
<geneLocation type="plasmid" evidence="4 5">
    <name>2</name>
</geneLocation>
<dbReference type="RefSeq" id="WP_025414825.1">
    <property type="nucleotide sequence ID" value="NZ_CP007130.1"/>
</dbReference>
<dbReference type="Gene3D" id="2.40.290.10">
    <property type="match status" value="1"/>
</dbReference>
<accession>W0RVB1</accession>
<dbReference type="KEGG" id="gba:J421_5988"/>
<comment type="subunit">
    <text evidence="2">Homodimer. Interacts with LigD.</text>
</comment>
<comment type="function">
    <text evidence="2">With LigD forms a non-homologous end joining (NHEJ) DNA repair enzyme, which repairs dsDNA breaks with reduced fidelity. Binds linear dsDNA with 5'- and 3'- overhangs but not closed circular dsDNA nor ssDNA. Recruits and stimulates the ligase activity of LigD.</text>
</comment>
<dbReference type="NCBIfam" id="TIGR02772">
    <property type="entry name" value="Ku_bact"/>
    <property type="match status" value="1"/>
</dbReference>
<keyword evidence="2" id="KW-0233">DNA recombination</keyword>
<reference evidence="4 5" key="1">
    <citation type="journal article" date="2014" name="Genome Announc.">
        <title>Genome Sequence and Methylome of Soil Bacterium Gemmatirosa kalamazoonensis KBS708T, a Member of the Rarely Cultivated Gemmatimonadetes Phylum.</title>
        <authorList>
            <person name="Debruyn J.M."/>
            <person name="Radosevich M."/>
            <person name="Wommack K.E."/>
            <person name="Polson S.W."/>
            <person name="Hauser L.J."/>
            <person name="Fawaz M.N."/>
            <person name="Korlach J."/>
            <person name="Tsai Y.C."/>
        </authorList>
    </citation>
    <scope>NUCLEOTIDE SEQUENCE [LARGE SCALE GENOMIC DNA]</scope>
    <source>
        <strain evidence="4 5">KBS708</strain>
        <plasmid evidence="5">Plasmid 2</plasmid>
    </source>
</reference>